<protein>
    <submittedName>
        <fullName evidence="3">Glycosyltransferase</fullName>
    </submittedName>
</protein>
<dbReference type="PANTHER" id="PTHR34136:SF1">
    <property type="entry name" value="UDP-N-ACETYL-D-MANNOSAMINURONIC ACID TRANSFERASE"/>
    <property type="match status" value="1"/>
</dbReference>
<dbReference type="InterPro" id="IPR004629">
    <property type="entry name" value="WecG_TagA_CpsF"/>
</dbReference>
<keyword evidence="2 3" id="KW-0808">Transferase</keyword>
<sequence length="239" mass="26975">MSTTILSKVNYLEDREVEAFIDGLIATNEVISLGFINQHGYNLTVQNGDVYKHFIALDYLLRDGIGIELACKLKGLDAKANLNGTDLIPKIASKALVANRDTSFFVYGTEEPWLSKGSKALFKSHSVQTLDGFHSVKSYQAHFKEHHNTNALNLVVLAMGMPKQEEVASLLKQTSQGPLLVICGGAIIDFQGGKTERAPKVWRKLNLEWLYRLIKEPRRMFQRYVIGIPKFLYYVLIDR</sequence>
<comment type="caution">
    <text evidence="3">The sequence shown here is derived from an EMBL/GenBank/DDBJ whole genome shotgun (WGS) entry which is preliminary data.</text>
</comment>
<evidence type="ECO:0000256" key="2">
    <source>
        <dbReference type="ARBA" id="ARBA00022679"/>
    </source>
</evidence>
<dbReference type="Pfam" id="PF03808">
    <property type="entry name" value="Glyco_tran_WecG"/>
    <property type="match status" value="1"/>
</dbReference>
<keyword evidence="4" id="KW-1185">Reference proteome</keyword>
<reference evidence="3 4" key="1">
    <citation type="submission" date="2018-12" db="EMBL/GenBank/DDBJ databases">
        <title>Vibrio sp. isolated from China Sea.</title>
        <authorList>
            <person name="Li Y."/>
        </authorList>
    </citation>
    <scope>NUCLEOTIDE SEQUENCE [LARGE SCALE GENOMIC DNA]</scope>
    <source>
        <strain evidence="3 4">BEI207</strain>
    </source>
</reference>
<dbReference type="OrthoDB" id="9808602at2"/>
<dbReference type="Proteomes" id="UP000268973">
    <property type="component" value="Unassembled WGS sequence"/>
</dbReference>
<name>A0A3S0MQ78_9VIBR</name>
<evidence type="ECO:0000313" key="3">
    <source>
        <dbReference type="EMBL" id="RTZ17424.1"/>
    </source>
</evidence>
<dbReference type="CDD" id="cd06533">
    <property type="entry name" value="Glyco_transf_WecG_TagA"/>
    <property type="match status" value="1"/>
</dbReference>
<dbReference type="EMBL" id="RXZH01000001">
    <property type="protein sequence ID" value="RTZ17424.1"/>
    <property type="molecule type" value="Genomic_DNA"/>
</dbReference>
<dbReference type="GO" id="GO:0016758">
    <property type="term" value="F:hexosyltransferase activity"/>
    <property type="evidence" value="ECO:0007669"/>
    <property type="project" value="TreeGrafter"/>
</dbReference>
<gene>
    <name evidence="3" type="ORF">EJ063_01180</name>
</gene>
<accession>A0A3S0MQ78</accession>
<dbReference type="NCBIfam" id="TIGR00696">
    <property type="entry name" value="wecG_tagA_cpsF"/>
    <property type="match status" value="1"/>
</dbReference>
<dbReference type="AlphaFoldDB" id="A0A3S0MQ78"/>
<dbReference type="RefSeq" id="WP_126572180.1">
    <property type="nucleotide sequence ID" value="NZ_RXZH01000001.1"/>
</dbReference>
<proteinExistence type="predicted"/>
<dbReference type="PANTHER" id="PTHR34136">
    <property type="match status" value="1"/>
</dbReference>
<evidence type="ECO:0000256" key="1">
    <source>
        <dbReference type="ARBA" id="ARBA00022676"/>
    </source>
</evidence>
<evidence type="ECO:0000313" key="4">
    <source>
        <dbReference type="Proteomes" id="UP000268973"/>
    </source>
</evidence>
<keyword evidence="1" id="KW-0328">Glycosyltransferase</keyword>
<organism evidence="3 4">
    <name type="scientific">Vibrio aquaticus</name>
    <dbReference type="NCBI Taxonomy" id="2496559"/>
    <lineage>
        <taxon>Bacteria</taxon>
        <taxon>Pseudomonadati</taxon>
        <taxon>Pseudomonadota</taxon>
        <taxon>Gammaproteobacteria</taxon>
        <taxon>Vibrionales</taxon>
        <taxon>Vibrionaceae</taxon>
        <taxon>Vibrio</taxon>
    </lineage>
</organism>